<comment type="caution">
    <text evidence="1">The sequence shown here is derived from an EMBL/GenBank/DDBJ whole genome shotgun (WGS) entry which is preliminary data.</text>
</comment>
<name>A0AAE1EBZ4_9GAST</name>
<sequence length="95" mass="11424">MTKFLDALHLQWDFIFYNAQVQFEARREGLRKPSAMPDNEDLEALRSFTISEMNLMLDRPYDLWEYNLFVKLRNLIVCRDTFFNARRCGEPARLT</sequence>
<dbReference type="EMBL" id="JAWDGP010000325">
    <property type="protein sequence ID" value="KAK3801392.1"/>
    <property type="molecule type" value="Genomic_DNA"/>
</dbReference>
<evidence type="ECO:0000313" key="1">
    <source>
        <dbReference type="EMBL" id="KAK3801392.1"/>
    </source>
</evidence>
<keyword evidence="2" id="KW-1185">Reference proteome</keyword>
<dbReference type="AlphaFoldDB" id="A0AAE1EBZ4"/>
<organism evidence="1 2">
    <name type="scientific">Elysia crispata</name>
    <name type="common">lettuce slug</name>
    <dbReference type="NCBI Taxonomy" id="231223"/>
    <lineage>
        <taxon>Eukaryota</taxon>
        <taxon>Metazoa</taxon>
        <taxon>Spiralia</taxon>
        <taxon>Lophotrochozoa</taxon>
        <taxon>Mollusca</taxon>
        <taxon>Gastropoda</taxon>
        <taxon>Heterobranchia</taxon>
        <taxon>Euthyneura</taxon>
        <taxon>Panpulmonata</taxon>
        <taxon>Sacoglossa</taxon>
        <taxon>Placobranchoidea</taxon>
        <taxon>Plakobranchidae</taxon>
        <taxon>Elysia</taxon>
    </lineage>
</organism>
<gene>
    <name evidence="1" type="ORF">RRG08_059094</name>
</gene>
<dbReference type="Proteomes" id="UP001283361">
    <property type="component" value="Unassembled WGS sequence"/>
</dbReference>
<evidence type="ECO:0000313" key="2">
    <source>
        <dbReference type="Proteomes" id="UP001283361"/>
    </source>
</evidence>
<proteinExistence type="predicted"/>
<reference evidence="1" key="1">
    <citation type="journal article" date="2023" name="G3 (Bethesda)">
        <title>A reference genome for the long-term kleptoplast-retaining sea slug Elysia crispata morphotype clarki.</title>
        <authorList>
            <person name="Eastman K.E."/>
            <person name="Pendleton A.L."/>
            <person name="Shaikh M.A."/>
            <person name="Suttiyut T."/>
            <person name="Ogas R."/>
            <person name="Tomko P."/>
            <person name="Gavelis G."/>
            <person name="Widhalm J.R."/>
            <person name="Wisecaver J.H."/>
        </authorList>
    </citation>
    <scope>NUCLEOTIDE SEQUENCE</scope>
    <source>
        <strain evidence="1">ECLA1</strain>
    </source>
</reference>
<accession>A0AAE1EBZ4</accession>
<protein>
    <submittedName>
        <fullName evidence="1">Uncharacterized protein</fullName>
    </submittedName>
</protein>